<dbReference type="AlphaFoldDB" id="C4J2W7"/>
<reference evidence="1" key="2">
    <citation type="submission" date="2012-06" db="EMBL/GenBank/DDBJ databases">
        <authorList>
            <person name="Yu Y."/>
            <person name="Currie J."/>
            <person name="Lomeli R."/>
            <person name="Angelova A."/>
            <person name="Collura K."/>
            <person name="Wissotski M."/>
            <person name="Campos D."/>
            <person name="Kudrna D."/>
            <person name="Golser W."/>
            <person name="Ashely E."/>
            <person name="Descour A."/>
            <person name="Fernandes J."/>
            <person name="Soderlund C."/>
            <person name="Walbot V."/>
        </authorList>
    </citation>
    <scope>NUCLEOTIDE SEQUENCE</scope>
    <source>
        <strain evidence="1">B73</strain>
    </source>
</reference>
<organism evidence="1">
    <name type="scientific">Zea mays</name>
    <name type="common">Maize</name>
    <dbReference type="NCBI Taxonomy" id="4577"/>
    <lineage>
        <taxon>Eukaryota</taxon>
        <taxon>Viridiplantae</taxon>
        <taxon>Streptophyta</taxon>
        <taxon>Embryophyta</taxon>
        <taxon>Tracheophyta</taxon>
        <taxon>Spermatophyta</taxon>
        <taxon>Magnoliopsida</taxon>
        <taxon>Liliopsida</taxon>
        <taxon>Poales</taxon>
        <taxon>Poaceae</taxon>
        <taxon>PACMAD clade</taxon>
        <taxon>Panicoideae</taxon>
        <taxon>Andropogonodae</taxon>
        <taxon>Andropogoneae</taxon>
        <taxon>Tripsacinae</taxon>
        <taxon>Zea</taxon>
    </lineage>
</organism>
<sequence>MWHSALQKVGMRLEVCVKDGNKLVLLHIAAAHGRLEVSSLVTIPQHTVPVHNPGTLLLPFGHLFSDQSLCEWVVRVIQHLDQEVGFGPVKVAHGRD</sequence>
<name>C4J2W7_MAIZE</name>
<reference evidence="1" key="1">
    <citation type="journal article" date="2009" name="PLoS Genet.">
        <title>Sequencing, mapping, and analysis of 27,455 maize full-length cDNAs.</title>
        <authorList>
            <person name="Soderlund C."/>
            <person name="Descour A."/>
            <person name="Kudrna D."/>
            <person name="Bomhoff M."/>
            <person name="Boyd L."/>
            <person name="Currie J."/>
            <person name="Angelova A."/>
            <person name="Collura K."/>
            <person name="Wissotski M."/>
            <person name="Ashley E."/>
            <person name="Morrow D."/>
            <person name="Fernandes J."/>
            <person name="Walbot V."/>
            <person name="Yu Y."/>
        </authorList>
    </citation>
    <scope>NUCLEOTIDE SEQUENCE</scope>
    <source>
        <strain evidence="1">B73</strain>
    </source>
</reference>
<protein>
    <submittedName>
        <fullName evidence="1">Uncharacterized protein</fullName>
    </submittedName>
</protein>
<evidence type="ECO:0000313" key="1">
    <source>
        <dbReference type="EMBL" id="ACR35517.1"/>
    </source>
</evidence>
<accession>C4J2W7</accession>
<proteinExistence type="evidence at transcript level"/>
<dbReference type="EMBL" id="BT085164">
    <property type="protein sequence ID" value="ACR35517.1"/>
    <property type="molecule type" value="mRNA"/>
</dbReference>